<reference evidence="1" key="1">
    <citation type="submission" date="2022-12" db="EMBL/GenBank/DDBJ databases">
        <authorList>
            <person name="Petersen C."/>
        </authorList>
    </citation>
    <scope>NUCLEOTIDE SEQUENCE</scope>
    <source>
        <strain evidence="1">IBT 29677</strain>
    </source>
</reference>
<sequence>MGRWGWRSGHKQHHEEYLKVNTEDWELNLSNLVNQTDMLALFDKCRTLETNPTNDYPFDRKYTTIILGNLVMRTGAKIRDRDLKHLRDIVPDITCRAQYAGPFADGGFRLPGKVQFIAALDHYQEGVPRNFADPR</sequence>
<dbReference type="RefSeq" id="XP_056493919.1">
    <property type="nucleotide sequence ID" value="XM_056625337.1"/>
</dbReference>
<evidence type="ECO:0000313" key="2">
    <source>
        <dbReference type="Proteomes" id="UP001147747"/>
    </source>
</evidence>
<dbReference type="GeneID" id="81364317"/>
<name>A0A9W9WB41_9EURO</name>
<dbReference type="OrthoDB" id="432970at2759"/>
<gene>
    <name evidence="1" type="ORF">N7509_000700</name>
</gene>
<evidence type="ECO:0000313" key="1">
    <source>
        <dbReference type="EMBL" id="KAJ5414073.1"/>
    </source>
</evidence>
<reference evidence="1" key="2">
    <citation type="journal article" date="2023" name="IMA Fungus">
        <title>Comparative genomic study of the Penicillium genus elucidates a diverse pangenome and 15 lateral gene transfer events.</title>
        <authorList>
            <person name="Petersen C."/>
            <person name="Sorensen T."/>
            <person name="Nielsen M.R."/>
            <person name="Sondergaard T.E."/>
            <person name="Sorensen J.L."/>
            <person name="Fitzpatrick D.A."/>
            <person name="Frisvad J.C."/>
            <person name="Nielsen K.L."/>
        </authorList>
    </citation>
    <scope>NUCLEOTIDE SEQUENCE</scope>
    <source>
        <strain evidence="1">IBT 29677</strain>
    </source>
</reference>
<dbReference type="Proteomes" id="UP001147747">
    <property type="component" value="Unassembled WGS sequence"/>
</dbReference>
<proteinExistence type="predicted"/>
<protein>
    <submittedName>
        <fullName evidence="1">Uncharacterized protein</fullName>
    </submittedName>
</protein>
<dbReference type="AlphaFoldDB" id="A0A9W9WB41"/>
<keyword evidence="2" id="KW-1185">Reference proteome</keyword>
<accession>A0A9W9WB41</accession>
<comment type="caution">
    <text evidence="1">The sequence shown here is derived from an EMBL/GenBank/DDBJ whole genome shotgun (WGS) entry which is preliminary data.</text>
</comment>
<organism evidence="1 2">
    <name type="scientific">Penicillium cosmopolitanum</name>
    <dbReference type="NCBI Taxonomy" id="1131564"/>
    <lineage>
        <taxon>Eukaryota</taxon>
        <taxon>Fungi</taxon>
        <taxon>Dikarya</taxon>
        <taxon>Ascomycota</taxon>
        <taxon>Pezizomycotina</taxon>
        <taxon>Eurotiomycetes</taxon>
        <taxon>Eurotiomycetidae</taxon>
        <taxon>Eurotiales</taxon>
        <taxon>Aspergillaceae</taxon>
        <taxon>Penicillium</taxon>
    </lineage>
</organism>
<dbReference type="EMBL" id="JAPZBU010000003">
    <property type="protein sequence ID" value="KAJ5414073.1"/>
    <property type="molecule type" value="Genomic_DNA"/>
</dbReference>